<dbReference type="EMBL" id="CP048222">
    <property type="protein sequence ID" value="QHT70158.1"/>
    <property type="molecule type" value="Genomic_DNA"/>
</dbReference>
<dbReference type="Pfam" id="PF00004">
    <property type="entry name" value="AAA"/>
    <property type="match status" value="1"/>
</dbReference>
<dbReference type="InterPro" id="IPR003593">
    <property type="entry name" value="AAA+_ATPase"/>
</dbReference>
<gene>
    <name evidence="5" type="ORF">GXP67_27695</name>
</gene>
<dbReference type="InterPro" id="IPR003959">
    <property type="entry name" value="ATPase_AAA_core"/>
</dbReference>
<dbReference type="GO" id="GO:0005524">
    <property type="term" value="F:ATP binding"/>
    <property type="evidence" value="ECO:0007669"/>
    <property type="project" value="UniProtKB-KW"/>
</dbReference>
<dbReference type="AlphaFoldDB" id="A0A6C0GQ13"/>
<reference evidence="5 6" key="1">
    <citation type="submission" date="2020-01" db="EMBL/GenBank/DDBJ databases">
        <authorList>
            <person name="Kim M.K."/>
        </authorList>
    </citation>
    <scope>NUCLEOTIDE SEQUENCE [LARGE SCALE GENOMIC DNA]</scope>
    <source>
        <strain evidence="5 6">172606-1</strain>
    </source>
</reference>
<dbReference type="Proteomes" id="UP000480178">
    <property type="component" value="Chromosome"/>
</dbReference>
<evidence type="ECO:0000256" key="3">
    <source>
        <dbReference type="ARBA" id="ARBA00022840"/>
    </source>
</evidence>
<evidence type="ECO:0000256" key="2">
    <source>
        <dbReference type="ARBA" id="ARBA00022741"/>
    </source>
</evidence>
<keyword evidence="2" id="KW-0547">Nucleotide-binding</keyword>
<protein>
    <submittedName>
        <fullName evidence="5">ATP-binding protein</fullName>
    </submittedName>
</protein>
<proteinExistence type="inferred from homology"/>
<organism evidence="5 6">
    <name type="scientific">Rhodocytophaga rosea</name>
    <dbReference type="NCBI Taxonomy" id="2704465"/>
    <lineage>
        <taxon>Bacteria</taxon>
        <taxon>Pseudomonadati</taxon>
        <taxon>Bacteroidota</taxon>
        <taxon>Cytophagia</taxon>
        <taxon>Cytophagales</taxon>
        <taxon>Rhodocytophagaceae</taxon>
        <taxon>Rhodocytophaga</taxon>
    </lineage>
</organism>
<evidence type="ECO:0000313" key="6">
    <source>
        <dbReference type="Proteomes" id="UP000480178"/>
    </source>
</evidence>
<evidence type="ECO:0000259" key="4">
    <source>
        <dbReference type="SMART" id="SM00382"/>
    </source>
</evidence>
<evidence type="ECO:0000313" key="5">
    <source>
        <dbReference type="EMBL" id="QHT70158.1"/>
    </source>
</evidence>
<dbReference type="KEGG" id="rhoz:GXP67_27695"/>
<accession>A0A6C0GQ13</accession>
<dbReference type="CDD" id="cd19481">
    <property type="entry name" value="RecA-like_protease"/>
    <property type="match status" value="1"/>
</dbReference>
<name>A0A6C0GQ13_9BACT</name>
<dbReference type="Gene3D" id="3.40.50.300">
    <property type="entry name" value="P-loop containing nucleotide triphosphate hydrolases"/>
    <property type="match status" value="1"/>
</dbReference>
<dbReference type="RefSeq" id="WP_162446141.1">
    <property type="nucleotide sequence ID" value="NZ_CP048222.1"/>
</dbReference>
<dbReference type="InterPro" id="IPR027417">
    <property type="entry name" value="P-loop_NTPase"/>
</dbReference>
<dbReference type="SMART" id="SM00382">
    <property type="entry name" value="AAA"/>
    <property type="match status" value="1"/>
</dbReference>
<comment type="similarity">
    <text evidence="1">Belongs to the AAA ATPase family.</text>
</comment>
<dbReference type="InterPro" id="IPR050221">
    <property type="entry name" value="26S_Proteasome_ATPase"/>
</dbReference>
<feature type="domain" description="AAA+ ATPase" evidence="4">
    <location>
        <begin position="342"/>
        <end position="480"/>
    </location>
</feature>
<evidence type="ECO:0000256" key="1">
    <source>
        <dbReference type="ARBA" id="ARBA00006914"/>
    </source>
</evidence>
<dbReference type="SUPFAM" id="SSF52540">
    <property type="entry name" value="P-loop containing nucleoside triphosphate hydrolases"/>
    <property type="match status" value="1"/>
</dbReference>
<keyword evidence="6" id="KW-1185">Reference proteome</keyword>
<dbReference type="GO" id="GO:0016887">
    <property type="term" value="F:ATP hydrolysis activity"/>
    <property type="evidence" value="ECO:0007669"/>
    <property type="project" value="InterPro"/>
</dbReference>
<keyword evidence="3 5" id="KW-0067">ATP-binding</keyword>
<sequence length="555" mass="64073">MASRLESGITLLTMIERTFNKLKDSKLSEQNLKKVTASLRSDLTAIANFFGCTQEEALFFSLIFGLRVVCNSVYYNDIIHYLDCNPFFIVGNEHVFKSLQKKRLIIKDDNWGRNSVNLNITKEAYQAVAANKLMPHSSTGTDNLYSLLQKVDELMAERRREVISSLELFEEIQYILQTENKLTIISNIQKLHLPVKESCALLYLCFQFANGEEHTDLNEMLHVMFDSMSEKVSFKKDLLNKEAIIVQKELIGFENDYFLMGRSIKLTDKAIEELFREEAELFERKRTYKTIHARLIAPQPEKMKALFLNGEEEKQVKLLNSLLQEEKLQPVMKQFKDAGITSGIVVLLYGDPGTGKTETVYNLARQTGRHILMVDIAQMKDKYVGESEKRIKQLFSEYRKAMSYFEKIPILLFNESDALINKRIEVSSSVDQMNNSMQNILLQELEDFEGILFATSNMHINLDKAFERRFLYKVEFKLPDQETREKIWHSKVPELSQAELTLLASRYTFSGGQIDNVVRKFLLENIITGQTSSITALERMCVEEFFGRPASKIGF</sequence>
<dbReference type="PANTHER" id="PTHR23073">
    <property type="entry name" value="26S PROTEASOME REGULATORY SUBUNIT"/>
    <property type="match status" value="1"/>
</dbReference>